<protein>
    <submittedName>
        <fullName evidence="2">Uncharacterized protein</fullName>
    </submittedName>
</protein>
<keyword evidence="3" id="KW-1185">Reference proteome</keyword>
<name>A0A369QJA0_9BACT</name>
<dbReference type="EMBL" id="QASA01000001">
    <property type="protein sequence ID" value="RDC63306.1"/>
    <property type="molecule type" value="Genomic_DNA"/>
</dbReference>
<dbReference type="Proteomes" id="UP000253919">
    <property type="component" value="Unassembled WGS sequence"/>
</dbReference>
<accession>A0A369QJA0</accession>
<sequence>MTPKEIQAELITVRGHIKSLTDSIAELEREKKKYPKDYHFKMRREIEDSISRLNERLEKQEKRLEFLLERTQMSLF</sequence>
<evidence type="ECO:0000313" key="2">
    <source>
        <dbReference type="EMBL" id="RDC63306.1"/>
    </source>
</evidence>
<evidence type="ECO:0000256" key="1">
    <source>
        <dbReference type="SAM" id="Coils"/>
    </source>
</evidence>
<evidence type="ECO:0000313" key="3">
    <source>
        <dbReference type="Proteomes" id="UP000253919"/>
    </source>
</evidence>
<dbReference type="AlphaFoldDB" id="A0A369QJA0"/>
<comment type="caution">
    <text evidence="2">The sequence shown here is derived from an EMBL/GenBank/DDBJ whole genome shotgun (WGS) entry which is preliminary data.</text>
</comment>
<feature type="coiled-coil region" evidence="1">
    <location>
        <begin position="17"/>
        <end position="74"/>
    </location>
</feature>
<gene>
    <name evidence="2" type="ORF">AHMF7616_01908</name>
</gene>
<keyword evidence="1" id="KW-0175">Coiled coil</keyword>
<proteinExistence type="predicted"/>
<reference evidence="2 3" key="1">
    <citation type="submission" date="2018-04" db="EMBL/GenBank/DDBJ databases">
        <title>Adhaeribacter sp. HMF7616 genome sequencing and assembly.</title>
        <authorList>
            <person name="Kang H."/>
            <person name="Kang J."/>
            <person name="Cha I."/>
            <person name="Kim H."/>
            <person name="Joh K."/>
        </authorList>
    </citation>
    <scope>NUCLEOTIDE SEQUENCE [LARGE SCALE GENOMIC DNA]</scope>
    <source>
        <strain evidence="2 3">HMF7616</strain>
    </source>
</reference>
<dbReference type="RefSeq" id="WP_115372636.1">
    <property type="nucleotide sequence ID" value="NZ_QASA01000001.1"/>
</dbReference>
<organism evidence="2 3">
    <name type="scientific">Adhaeribacter pallidiroseus</name>
    <dbReference type="NCBI Taxonomy" id="2072847"/>
    <lineage>
        <taxon>Bacteria</taxon>
        <taxon>Pseudomonadati</taxon>
        <taxon>Bacteroidota</taxon>
        <taxon>Cytophagia</taxon>
        <taxon>Cytophagales</taxon>
        <taxon>Hymenobacteraceae</taxon>
        <taxon>Adhaeribacter</taxon>
    </lineage>
</organism>